<sequence length="369" mass="41394">MSSIRQGFKTLASTESGMYLQHLTFCIDLSLRCGGKPLALIKEDGSYIGCLISVQNATIMKNNRILSPTSAADIPGLLQTLSQHEIGMRELIEKLNDVPAEKREKFLEHMKITESHLSMPRQIHNLLRRWKFSSEEQSSLLTSLKKLSFTNEYWSPRDLTNIERVASAISNDRFLDETVPMPYNTSVVFTNDIYLSSLGAFGKRAPALSHKAGELAIIPHSSKKTTILDVKLPSGRKIPKIGIYMESLQEAAALWKEMKVGGVMKFSVKKNDLIGAFWSFPKGSPSATMLSQLVTTHFGKSVKEKERAKKDSKKRKDRDEHEEEGRKKRKVRSTTEMDNLLTMLGLEAPDQGDASADEEDSDAEPMEED</sequence>
<proteinExistence type="predicted"/>
<evidence type="ECO:0000313" key="2">
    <source>
        <dbReference type="EMBL" id="DAD54843.1"/>
    </source>
</evidence>
<feature type="region of interest" description="Disordered" evidence="1">
    <location>
        <begin position="300"/>
        <end position="369"/>
    </location>
</feature>
<evidence type="ECO:0000256" key="1">
    <source>
        <dbReference type="SAM" id="MobiDB-lite"/>
    </source>
</evidence>
<name>A0A8D9PCR3_9VIRU</name>
<reference evidence="2" key="1">
    <citation type="journal article" date="2021" name="Sci. Rep.">
        <title>Armillaria root rot fungi host single-stranded RNA viruses.</title>
        <authorList>
            <person name="Linnakoski R."/>
            <person name="Sutela S."/>
            <person name="Coetzee M.P.A."/>
            <person name="Duong T.A."/>
            <person name="Pavlov I.N."/>
            <person name="Litovka Y.A."/>
            <person name="Hantula J."/>
            <person name="Wingfield B.D."/>
            <person name="Vainio E.J."/>
        </authorList>
    </citation>
    <scope>NUCLEOTIDE SEQUENCE</scope>
    <source>
        <strain evidence="2">2840</strain>
    </source>
</reference>
<feature type="compositionally biased region" description="Basic and acidic residues" evidence="1">
    <location>
        <begin position="317"/>
        <end position="326"/>
    </location>
</feature>
<feature type="compositionally biased region" description="Acidic residues" evidence="1">
    <location>
        <begin position="355"/>
        <end position="369"/>
    </location>
</feature>
<organism evidence="2">
    <name type="scientific">Armillaria novae-zelandiae ambi-like virus 1</name>
    <dbReference type="NCBI Taxonomy" id="2803970"/>
    <lineage>
        <taxon>Viruses</taxon>
        <taxon>Riboviria</taxon>
        <taxon>Orthornavirae</taxon>
        <taxon>Ambiviricota</taxon>
        <taxon>Suforviricetes</taxon>
        <taxon>Crytulvirales</taxon>
        <taxon>Quambiviridae</taxon>
        <taxon>Orthoquambivirus</taxon>
        <taxon>Orthoquambivirus armillariae</taxon>
    </lineage>
</organism>
<dbReference type="EMBL" id="BK014422">
    <property type="protein sequence ID" value="DAD54843.1"/>
    <property type="molecule type" value="Genomic_RNA"/>
</dbReference>
<protein>
    <submittedName>
        <fullName evidence="2">Uncharacterized protein</fullName>
    </submittedName>
</protein>
<accession>A0A8D9PCR3</accession>